<evidence type="ECO:0000313" key="2">
    <source>
        <dbReference type="EMBL" id="RIH82970.1"/>
    </source>
</evidence>
<feature type="transmembrane region" description="Helical" evidence="1">
    <location>
        <begin position="12"/>
        <end position="31"/>
    </location>
</feature>
<protein>
    <submittedName>
        <fullName evidence="2">Uncharacterized protein</fullName>
    </submittedName>
</protein>
<dbReference type="AlphaFoldDB" id="A0A399EI88"/>
<accession>A0A399EI88</accession>
<sequence>MDPEVRRWLWLLVLAKLLVLGLFLYGVYLIGKR</sequence>
<reference evidence="2 3" key="1">
    <citation type="submission" date="2018-08" db="EMBL/GenBank/DDBJ databases">
        <title>Meiothermus roseus NBRC 110900 genome sequencing project.</title>
        <authorList>
            <person name="Da Costa M.S."/>
            <person name="Albuquerque L."/>
            <person name="Raposo P."/>
            <person name="Froufe H.J.C."/>
            <person name="Barroso C.S."/>
            <person name="Egas C."/>
        </authorList>
    </citation>
    <scope>NUCLEOTIDE SEQUENCE [LARGE SCALE GENOMIC DNA]</scope>
    <source>
        <strain evidence="2 3">NBRC 110900</strain>
    </source>
</reference>
<organism evidence="2 3">
    <name type="scientific">Calidithermus roseus</name>
    <dbReference type="NCBI Taxonomy" id="1644118"/>
    <lineage>
        <taxon>Bacteria</taxon>
        <taxon>Thermotogati</taxon>
        <taxon>Deinococcota</taxon>
        <taxon>Deinococci</taxon>
        <taxon>Thermales</taxon>
        <taxon>Thermaceae</taxon>
        <taxon>Calidithermus</taxon>
    </lineage>
</organism>
<name>A0A399EI88_9DEIN</name>
<evidence type="ECO:0000256" key="1">
    <source>
        <dbReference type="SAM" id="Phobius"/>
    </source>
</evidence>
<keyword evidence="1" id="KW-1133">Transmembrane helix</keyword>
<keyword evidence="1" id="KW-0472">Membrane</keyword>
<evidence type="ECO:0000313" key="3">
    <source>
        <dbReference type="Proteomes" id="UP000265341"/>
    </source>
</evidence>
<keyword evidence="1" id="KW-0812">Transmembrane</keyword>
<keyword evidence="3" id="KW-1185">Reference proteome</keyword>
<comment type="caution">
    <text evidence="2">The sequence shown here is derived from an EMBL/GenBank/DDBJ whole genome shotgun (WGS) entry which is preliminary data.</text>
</comment>
<dbReference type="EMBL" id="QWLA01000088">
    <property type="protein sequence ID" value="RIH82970.1"/>
    <property type="molecule type" value="Genomic_DNA"/>
</dbReference>
<proteinExistence type="predicted"/>
<gene>
    <name evidence="2" type="ORF">Mrose_03196</name>
</gene>
<dbReference type="Proteomes" id="UP000265341">
    <property type="component" value="Unassembled WGS sequence"/>
</dbReference>